<gene>
    <name evidence="1" type="ORF">C9J27_04690</name>
</gene>
<evidence type="ECO:0000313" key="2">
    <source>
        <dbReference type="Proteomes" id="UP000241426"/>
    </source>
</evidence>
<comment type="caution">
    <text evidence="1">The sequence shown here is derived from an EMBL/GenBank/DDBJ whole genome shotgun (WGS) entry which is preliminary data.</text>
</comment>
<dbReference type="AlphaFoldDB" id="A0A2T3KL47"/>
<dbReference type="Proteomes" id="UP000241426">
    <property type="component" value="Unassembled WGS sequence"/>
</dbReference>
<dbReference type="EMBL" id="PYNF01000003">
    <property type="protein sequence ID" value="PSV00432.1"/>
    <property type="molecule type" value="Genomic_DNA"/>
</dbReference>
<organism evidence="1 2">
    <name type="scientific">Photobacterium kishitanii</name>
    <dbReference type="NCBI Taxonomy" id="318456"/>
    <lineage>
        <taxon>Bacteria</taxon>
        <taxon>Pseudomonadati</taxon>
        <taxon>Pseudomonadota</taxon>
        <taxon>Gammaproteobacteria</taxon>
        <taxon>Vibrionales</taxon>
        <taxon>Vibrionaceae</taxon>
        <taxon>Photobacterium</taxon>
    </lineage>
</organism>
<proteinExistence type="predicted"/>
<name>A0A2T3KL47_9GAMM</name>
<accession>A0A2T3KL47</accession>
<evidence type="ECO:0000313" key="1">
    <source>
        <dbReference type="EMBL" id="PSV00432.1"/>
    </source>
</evidence>
<protein>
    <submittedName>
        <fullName evidence="1">Uncharacterized protein</fullName>
    </submittedName>
</protein>
<dbReference type="RefSeq" id="WP_107289062.1">
    <property type="nucleotide sequence ID" value="NZ_PYNF01000003.1"/>
</dbReference>
<sequence length="206" mass="22484">MNSAFDTRKLTNTVLASANFGTYIFEDCSGAESSDFGDVINISFPLFFKNQDNEAQALSSRMEISVNLTKKLISIENGLTENIPELLEIAYSVVFPELETSAYCKKCGCETTHGFCSDETCIFNSYPQHAEFNASGDTWTPIAHSKPEAPQSELTVEDLLKSLKSADPKAILQVRGTIVGEDGEDEYLILSPTGVDINGGTVILDF</sequence>
<reference evidence="1 2" key="1">
    <citation type="submission" date="2018-01" db="EMBL/GenBank/DDBJ databases">
        <title>Whole genome sequencing of Histamine producing bacteria.</title>
        <authorList>
            <person name="Butler K."/>
        </authorList>
    </citation>
    <scope>NUCLEOTIDE SEQUENCE [LARGE SCALE GENOMIC DNA]</scope>
    <source>
        <strain evidence="1 2">FS-7.2</strain>
    </source>
</reference>